<dbReference type="STRING" id="1188229.GlitD10_1053"/>
<dbReference type="Gene3D" id="3.30.110.170">
    <property type="entry name" value="Protein of unknown function (DUF541), domain 1"/>
    <property type="match status" value="1"/>
</dbReference>
<dbReference type="Pfam" id="PF04402">
    <property type="entry name" value="SIMPL"/>
    <property type="match status" value="1"/>
</dbReference>
<protein>
    <recommendedName>
        <fullName evidence="3">DUF541 domain-containing protein</fullName>
    </recommendedName>
</protein>
<dbReference type="InterPro" id="IPR052022">
    <property type="entry name" value="26kDa_periplasmic_antigen"/>
</dbReference>
<keyword evidence="2" id="KW-1185">Reference proteome</keyword>
<dbReference type="RefSeq" id="WP_071453965.1">
    <property type="nucleotide sequence ID" value="NZ_CP017675.1"/>
</dbReference>
<dbReference type="PANTHER" id="PTHR34387:SF1">
    <property type="entry name" value="PERIPLASMIC IMMUNOGENIC PROTEIN"/>
    <property type="match status" value="1"/>
</dbReference>
<dbReference type="EMBL" id="CP017675">
    <property type="protein sequence ID" value="APB33373.1"/>
    <property type="molecule type" value="Genomic_DNA"/>
</dbReference>
<evidence type="ECO:0008006" key="3">
    <source>
        <dbReference type="Google" id="ProtNLM"/>
    </source>
</evidence>
<dbReference type="KEGG" id="glt:GlitD10_1053"/>
<evidence type="ECO:0000313" key="1">
    <source>
        <dbReference type="EMBL" id="APB33373.1"/>
    </source>
</evidence>
<gene>
    <name evidence="1" type="ORF">GlitD10_1053</name>
</gene>
<dbReference type="Gene3D" id="3.30.70.2970">
    <property type="entry name" value="Protein of unknown function (DUF541), domain 2"/>
    <property type="match status" value="1"/>
</dbReference>
<dbReference type="InterPro" id="IPR007497">
    <property type="entry name" value="SIMPL/DUF541"/>
</dbReference>
<name>A0A1J0ABS2_9CYAN</name>
<proteinExistence type="predicted"/>
<dbReference type="GO" id="GO:0006974">
    <property type="term" value="P:DNA damage response"/>
    <property type="evidence" value="ECO:0007669"/>
    <property type="project" value="TreeGrafter"/>
</dbReference>
<sequence length="237" mass="26167">MELRHNAQNYRGQRHQTIWCLGLLVVSLWPGMPSALAQGRERVLEVTGQGTISLPAQFTEVELGVEIRGNNANQVQTEIAQRLDKIIQTLRQKPAEKLTTTGVQLFPFYGERQQLLGFVGRNTVRFRLPITQTGAVLDELVRQGVNQITRLSFVASEQALEQGRTQALQAAVQDAQKQAQAVLQVLQLTPKEVVGITILDTSAPAPRGFALAEARVNTPIVGGEQLVQAQVKVEIRY</sequence>
<dbReference type="Proteomes" id="UP000180235">
    <property type="component" value="Chromosome"/>
</dbReference>
<dbReference type="PANTHER" id="PTHR34387">
    <property type="entry name" value="SLR1258 PROTEIN"/>
    <property type="match status" value="1"/>
</dbReference>
<dbReference type="AlphaFoldDB" id="A0A1J0ABS2"/>
<dbReference type="OrthoDB" id="460796at2"/>
<evidence type="ECO:0000313" key="2">
    <source>
        <dbReference type="Proteomes" id="UP000180235"/>
    </source>
</evidence>
<accession>A0A1J0ABS2</accession>
<reference evidence="1 2" key="1">
    <citation type="submission" date="2016-10" db="EMBL/GenBank/DDBJ databases">
        <title>Description of Gloeomargarita lithophora gen. nov., sp. nov., a thylakoid-bearing basal-branching cyanobacterium with intracellular carbonates, and proposal for Gloeomargaritales ord. nov.</title>
        <authorList>
            <person name="Moreira D."/>
            <person name="Tavera R."/>
            <person name="Benzerara K."/>
            <person name="Skouri-Panet F."/>
            <person name="Couradeau E."/>
            <person name="Gerard E."/>
            <person name="Loussert C."/>
            <person name="Novelo E."/>
            <person name="Zivanovic Y."/>
            <person name="Lopez-Garcia P."/>
        </authorList>
    </citation>
    <scope>NUCLEOTIDE SEQUENCE [LARGE SCALE GENOMIC DNA]</scope>
    <source>
        <strain evidence="1 2">D10</strain>
    </source>
</reference>
<organism evidence="1 2">
    <name type="scientific">Gloeomargarita lithophora Alchichica-D10</name>
    <dbReference type="NCBI Taxonomy" id="1188229"/>
    <lineage>
        <taxon>Bacteria</taxon>
        <taxon>Bacillati</taxon>
        <taxon>Cyanobacteriota</taxon>
        <taxon>Cyanophyceae</taxon>
        <taxon>Gloeomargaritales</taxon>
        <taxon>Gloeomargaritaceae</taxon>
        <taxon>Gloeomargarita</taxon>
    </lineage>
</organism>